<dbReference type="PANTHER" id="PTHR46889">
    <property type="entry name" value="TRANSPOSASE INSF FOR INSERTION SEQUENCE IS3B-RELATED"/>
    <property type="match status" value="1"/>
</dbReference>
<protein>
    <submittedName>
        <fullName evidence="3">IS3 family transposase</fullName>
    </submittedName>
</protein>
<dbReference type="Pfam" id="PF00665">
    <property type="entry name" value="rve"/>
    <property type="match status" value="1"/>
</dbReference>
<organism evidence="3 4">
    <name type="scientific">Candidatus Cryptobacteroides avicola</name>
    <dbReference type="NCBI Taxonomy" id="2840757"/>
    <lineage>
        <taxon>Bacteria</taxon>
        <taxon>Pseudomonadati</taxon>
        <taxon>Bacteroidota</taxon>
        <taxon>Bacteroidia</taxon>
        <taxon>Bacteroidales</taxon>
        <taxon>Candidatus Cryptobacteroides</taxon>
    </lineage>
</organism>
<gene>
    <name evidence="3" type="ORF">IAB75_06595</name>
</gene>
<comment type="caution">
    <text evidence="3">The sequence shown here is derived from an EMBL/GenBank/DDBJ whole genome shotgun (WGS) entry which is preliminary data.</text>
</comment>
<dbReference type="InterPro" id="IPR048020">
    <property type="entry name" value="Transpos_IS3"/>
</dbReference>
<reference evidence="3" key="1">
    <citation type="submission" date="2020-10" db="EMBL/GenBank/DDBJ databases">
        <authorList>
            <person name="Gilroy R."/>
        </authorList>
    </citation>
    <scope>NUCLEOTIDE SEQUENCE</scope>
    <source>
        <strain evidence="3">G3-8215</strain>
    </source>
</reference>
<evidence type="ECO:0000259" key="2">
    <source>
        <dbReference type="PROSITE" id="PS50994"/>
    </source>
</evidence>
<sequence>MAGRHRPHGGSLQAGNPQASHRERTAKKKLCRSDERSWGTGVCSFKGEEFEIVDLLSRDYAIRDICSIMGVSRAGYYKWKKRPPSKRDINREKMIELVRTIHEKHRTHGYRWTAAYIRINEHIDISENYAYKCFRFLGIKSETRHQIHCKPRKVRDRYPNLIYSTWETVDRPRQVIVSDMTAFKICYMYIEVTFYFDVFTKEILTYKVAERRGAREQYTDGLNDIVCLLKGTSAPVILHTDQGTVYASMAYNELIRDTNIVRSMSRAGKPTDNPVNEALNGWIKEELTVDFGIEGCREKRDFREVMERYVRFYNEQRPCFAIGYDTPENYRKRYNKGEIKCKGTFEKRELTTEPKFVRKRRATVLSESDLGNV</sequence>
<dbReference type="NCBIfam" id="NF033516">
    <property type="entry name" value="transpos_IS3"/>
    <property type="match status" value="1"/>
</dbReference>
<dbReference type="GO" id="GO:0003676">
    <property type="term" value="F:nucleic acid binding"/>
    <property type="evidence" value="ECO:0007669"/>
    <property type="project" value="InterPro"/>
</dbReference>
<dbReference type="InterPro" id="IPR050900">
    <property type="entry name" value="Transposase_IS3/IS150/IS904"/>
</dbReference>
<dbReference type="PANTHER" id="PTHR46889:SF5">
    <property type="entry name" value="INTEGRASE PROTEIN"/>
    <property type="match status" value="1"/>
</dbReference>
<dbReference type="InterPro" id="IPR036397">
    <property type="entry name" value="RNaseH_sf"/>
</dbReference>
<dbReference type="EMBL" id="JADILV010000044">
    <property type="protein sequence ID" value="MBO8483763.1"/>
    <property type="molecule type" value="Genomic_DNA"/>
</dbReference>
<name>A0A940DRV1_9BACT</name>
<dbReference type="Gene3D" id="3.30.420.10">
    <property type="entry name" value="Ribonuclease H-like superfamily/Ribonuclease H"/>
    <property type="match status" value="1"/>
</dbReference>
<proteinExistence type="predicted"/>
<accession>A0A940DRV1</accession>
<evidence type="ECO:0000313" key="4">
    <source>
        <dbReference type="Proteomes" id="UP000725002"/>
    </source>
</evidence>
<dbReference type="InterPro" id="IPR012337">
    <property type="entry name" value="RNaseH-like_sf"/>
</dbReference>
<dbReference type="SUPFAM" id="SSF53098">
    <property type="entry name" value="Ribonuclease H-like"/>
    <property type="match status" value="1"/>
</dbReference>
<dbReference type="AlphaFoldDB" id="A0A940DRV1"/>
<feature type="region of interest" description="Disordered" evidence="1">
    <location>
        <begin position="1"/>
        <end position="30"/>
    </location>
</feature>
<evidence type="ECO:0000256" key="1">
    <source>
        <dbReference type="SAM" id="MobiDB-lite"/>
    </source>
</evidence>
<dbReference type="Proteomes" id="UP000725002">
    <property type="component" value="Unassembled WGS sequence"/>
</dbReference>
<evidence type="ECO:0000313" key="3">
    <source>
        <dbReference type="EMBL" id="MBO8483763.1"/>
    </source>
</evidence>
<dbReference type="GO" id="GO:0015074">
    <property type="term" value="P:DNA integration"/>
    <property type="evidence" value="ECO:0007669"/>
    <property type="project" value="InterPro"/>
</dbReference>
<feature type="domain" description="Integrase catalytic" evidence="2">
    <location>
        <begin position="168"/>
        <end position="335"/>
    </location>
</feature>
<dbReference type="PROSITE" id="PS50994">
    <property type="entry name" value="INTEGRASE"/>
    <property type="match status" value="1"/>
</dbReference>
<dbReference type="InterPro" id="IPR001584">
    <property type="entry name" value="Integrase_cat-core"/>
</dbReference>
<reference evidence="3" key="2">
    <citation type="journal article" date="2021" name="PeerJ">
        <title>Extensive microbial diversity within the chicken gut microbiome revealed by metagenomics and culture.</title>
        <authorList>
            <person name="Gilroy R."/>
            <person name="Ravi A."/>
            <person name="Getino M."/>
            <person name="Pursley I."/>
            <person name="Horton D.L."/>
            <person name="Alikhan N.F."/>
            <person name="Baker D."/>
            <person name="Gharbi K."/>
            <person name="Hall N."/>
            <person name="Watson M."/>
            <person name="Adriaenssens E.M."/>
            <person name="Foster-Nyarko E."/>
            <person name="Jarju S."/>
            <person name="Secka A."/>
            <person name="Antonio M."/>
            <person name="Oren A."/>
            <person name="Chaudhuri R.R."/>
            <person name="La Ragione R."/>
            <person name="Hildebrand F."/>
            <person name="Pallen M.J."/>
        </authorList>
    </citation>
    <scope>NUCLEOTIDE SEQUENCE</scope>
    <source>
        <strain evidence="3">G3-8215</strain>
    </source>
</reference>